<gene>
    <name evidence="1" type="ORF">PY650_34670</name>
</gene>
<protein>
    <submittedName>
        <fullName evidence="1">ISAzo13 family transposase</fullName>
    </submittedName>
</protein>
<dbReference type="InterPro" id="IPR011518">
    <property type="entry name" value="Transposase_36"/>
</dbReference>
<keyword evidence="2" id="KW-1185">Reference proteome</keyword>
<dbReference type="RefSeq" id="WP_285884548.1">
    <property type="nucleotide sequence ID" value="NZ_JARFYN010000094.1"/>
</dbReference>
<reference evidence="1" key="1">
    <citation type="submission" date="2023-06" db="EMBL/GenBank/DDBJ databases">
        <title>Phylogenetic Diversity of Rhizobium strains.</title>
        <authorList>
            <person name="Moura F.T."/>
            <person name="Helene L.C.F."/>
            <person name="Hungria M."/>
        </authorList>
    </citation>
    <scope>NUCLEOTIDE SEQUENCE</scope>
    <source>
        <strain evidence="1">CCGE524</strain>
    </source>
</reference>
<name>A0ABT7KPR7_9HYPH</name>
<evidence type="ECO:0000313" key="1">
    <source>
        <dbReference type="EMBL" id="MDL2410625.1"/>
    </source>
</evidence>
<dbReference type="NCBIfam" id="NF033519">
    <property type="entry name" value="transpos_ISAzo13"/>
    <property type="match status" value="1"/>
</dbReference>
<dbReference type="Proteomes" id="UP001172630">
    <property type="component" value="Unassembled WGS sequence"/>
</dbReference>
<comment type="caution">
    <text evidence="1">The sequence shown here is derived from an EMBL/GenBank/DDBJ whole genome shotgun (WGS) entry which is preliminary data.</text>
</comment>
<organism evidence="1 2">
    <name type="scientific">Rhizobium calliandrae</name>
    <dbReference type="NCBI Taxonomy" id="1312182"/>
    <lineage>
        <taxon>Bacteria</taxon>
        <taxon>Pseudomonadati</taxon>
        <taxon>Pseudomonadota</taxon>
        <taxon>Alphaproteobacteria</taxon>
        <taxon>Hyphomicrobiales</taxon>
        <taxon>Rhizobiaceae</taxon>
        <taxon>Rhizobium/Agrobacterium group</taxon>
        <taxon>Rhizobium</taxon>
    </lineage>
</organism>
<dbReference type="Pfam" id="PF07592">
    <property type="entry name" value="DDE_Tnp_ISAZ013"/>
    <property type="match status" value="1"/>
</dbReference>
<proteinExistence type="predicted"/>
<evidence type="ECO:0000313" key="2">
    <source>
        <dbReference type="Proteomes" id="UP001172630"/>
    </source>
</evidence>
<dbReference type="EMBL" id="JARFYN010000094">
    <property type="protein sequence ID" value="MDL2410625.1"/>
    <property type="molecule type" value="Genomic_DNA"/>
</dbReference>
<accession>A0ABT7KPR7</accession>
<sequence>MIDIVAIKARFETLAPYLDERARRLLAATEARAAGRGGVAAVSAATGVARSTIGRGLAELRAADSRLERRVRRPGGGRRPKTETEPGLLAALEELAQSATRGDPEAALLWVSRSQRHLAGALAERGFTASQKLVGRLLRKLGFSLQANRKTLEGASHPDRDAQFEHINQKIKQFQAAGQPAISVDTKKKELVGDFKNGGRELRPKGDPQAVRVHDFKIPELGKVAPYGVYDITDNSGWVNVGIDHDTAAFAVESIRRWWNALGKDRYPGATSLLITADCGGSNGARVRLWKRELQTFAKEAGLAITVSHHPPGTSKWNRIEHRLFAFITQNWRGKPLVSHEVIVQLIGATTTANGLDVQCCLDENHYPKAIKISDAEMNVINIDRDQFHGEWNYTISPTPAVTDNAKARSAADDR</sequence>